<proteinExistence type="inferred from homology"/>
<dbReference type="Gene3D" id="3.30.70.20">
    <property type="match status" value="1"/>
</dbReference>
<feature type="binding site" evidence="8">
    <location>
        <position position="373"/>
    </location>
    <ligand>
        <name>[4Fe-4S] cluster</name>
        <dbReference type="ChEBI" id="CHEBI:49883"/>
        <label>1</label>
    </ligand>
</feature>
<sequence>MRIHRFHGGMRLDLRKQAALARPIRPCPLPPQLAIPLAARADMAARAVVAPGRRVRRGEVIGRIEGAHGTTVHASTSGTVLAVEARPLADADARAGPCVVIEPDGADDEQRLPPIEDWRDAPRAALLERLRETGIVGLGGGAFPSAAKLAGAQPTLIVNGAECEPYVACDEALLRERAEEVVAGAALLAHVLGAARTFIAVEEAMPQALAALESALHAAPFEGAALAAVPTRYPEGGERQLIQALTGREVPSGGLPQDLGIVCHNVATAAAAWRAVARGEALTARIVTVTGAGVVEPGNFEVRLGTPLAWLVEQAGGYTARAARLLAGGPMTGVALPHDDVPASAATHCVLVLAEHDLRDAAPELPCIRCAECARVCPARLQPLQLLADLRADDTAEARAHALADCIECGLCAYACPSHIPLVDWFRRGKAELRAQAAARANADAARERYRAREARLAREREERLQRSAARRAELAAAQAPTPPISKDAVLAAIARGRARKRVPPPGGESGGDA</sequence>
<dbReference type="Pfam" id="PF13187">
    <property type="entry name" value="Fer4_9"/>
    <property type="match status" value="1"/>
</dbReference>
<keyword evidence="4 8" id="KW-0677">Repeat</keyword>
<keyword evidence="5 8" id="KW-0249">Electron transport</keyword>
<dbReference type="InterPro" id="IPR010208">
    <property type="entry name" value="Ion_transpt_RnfC/RsxC"/>
</dbReference>
<dbReference type="PROSITE" id="PS51379">
    <property type="entry name" value="4FE4S_FER_2"/>
    <property type="match status" value="2"/>
</dbReference>
<evidence type="ECO:0000256" key="1">
    <source>
        <dbReference type="ARBA" id="ARBA00022448"/>
    </source>
</evidence>
<evidence type="ECO:0000256" key="7">
    <source>
        <dbReference type="ARBA" id="ARBA00023014"/>
    </source>
</evidence>
<dbReference type="PANTHER" id="PTHR43034">
    <property type="entry name" value="ION-TRANSLOCATING OXIDOREDUCTASE COMPLEX SUBUNIT C"/>
    <property type="match status" value="1"/>
</dbReference>
<feature type="binding site" evidence="8">
    <location>
        <position position="416"/>
    </location>
    <ligand>
        <name>[4Fe-4S] cluster</name>
        <dbReference type="ChEBI" id="CHEBI:49883"/>
        <label>1</label>
    </ligand>
</feature>
<dbReference type="PROSITE" id="PS00198">
    <property type="entry name" value="4FE4S_FER_1"/>
    <property type="match status" value="1"/>
</dbReference>
<feature type="binding site" evidence="8">
    <location>
        <position position="412"/>
    </location>
    <ligand>
        <name>[4Fe-4S] cluster</name>
        <dbReference type="ChEBI" id="CHEBI:49883"/>
        <label>2</label>
    </ligand>
</feature>
<keyword evidence="3 8" id="KW-0479">Metal-binding</keyword>
<gene>
    <name evidence="8" type="primary">rnfC</name>
    <name evidence="10" type="ORF">MBSD_n0738</name>
</gene>
<evidence type="ECO:0000256" key="2">
    <source>
        <dbReference type="ARBA" id="ARBA00022485"/>
    </source>
</evidence>
<dbReference type="NCBIfam" id="TIGR01945">
    <property type="entry name" value="rnfC"/>
    <property type="match status" value="1"/>
</dbReference>
<comment type="function">
    <text evidence="8">Part of a membrane-bound complex that couples electron transfer with translocation of ions across the membrane.</text>
</comment>
<keyword evidence="1 8" id="KW-0813">Transport</keyword>
<keyword evidence="8" id="KW-0472">Membrane</keyword>
<evidence type="ECO:0000313" key="10">
    <source>
        <dbReference type="EMBL" id="GAP65448.1"/>
    </source>
</evidence>
<dbReference type="Proteomes" id="UP000253740">
    <property type="component" value="Unassembled WGS sequence"/>
</dbReference>
<feature type="binding site" evidence="8">
    <location>
        <position position="409"/>
    </location>
    <ligand>
        <name>[4Fe-4S] cluster</name>
        <dbReference type="ChEBI" id="CHEBI:49883"/>
        <label>2</label>
    </ligand>
</feature>
<evidence type="ECO:0000256" key="5">
    <source>
        <dbReference type="ARBA" id="ARBA00022982"/>
    </source>
</evidence>
<keyword evidence="8" id="KW-1003">Cell membrane</keyword>
<feature type="domain" description="4Fe-4S ferredoxin-type" evidence="9">
    <location>
        <begin position="396"/>
        <end position="426"/>
    </location>
</feature>
<dbReference type="PANTHER" id="PTHR43034:SF2">
    <property type="entry name" value="ION-TRANSLOCATING OXIDOREDUCTASE COMPLEX SUBUNIT C"/>
    <property type="match status" value="1"/>
</dbReference>
<name>A0A0K8QKR2_9GAMM</name>
<evidence type="ECO:0000256" key="6">
    <source>
        <dbReference type="ARBA" id="ARBA00023004"/>
    </source>
</evidence>
<keyword evidence="2 8" id="KW-0004">4Fe-4S</keyword>
<dbReference type="InterPro" id="IPR019554">
    <property type="entry name" value="Soluble_ligand-bd"/>
</dbReference>
<dbReference type="InterPro" id="IPR017896">
    <property type="entry name" value="4Fe4S_Fe-S-bd"/>
</dbReference>
<comment type="cofactor">
    <cofactor evidence="8">
        <name>[4Fe-4S] cluster</name>
        <dbReference type="ChEBI" id="CHEBI:49883"/>
    </cofactor>
    <text evidence="8">Binds 2 [4Fe-4S] clusters per subunit.</text>
</comment>
<keyword evidence="11" id="KW-1185">Reference proteome</keyword>
<feature type="domain" description="4Fe-4S ferredoxin-type" evidence="9">
    <location>
        <begin position="355"/>
        <end position="389"/>
    </location>
</feature>
<dbReference type="AlphaFoldDB" id="A0A0K8QKR2"/>
<evidence type="ECO:0000313" key="11">
    <source>
        <dbReference type="Proteomes" id="UP000253740"/>
    </source>
</evidence>
<dbReference type="GO" id="GO:0022900">
    <property type="term" value="P:electron transport chain"/>
    <property type="evidence" value="ECO:0007669"/>
    <property type="project" value="UniProtKB-UniRule"/>
</dbReference>
<comment type="subcellular location">
    <subcellularLocation>
        <location evidence="8">Cell inner membrane</location>
        <topology evidence="8">Peripheral membrane protein</topology>
    </subcellularLocation>
</comment>
<feature type="binding site" evidence="8">
    <location>
        <position position="406"/>
    </location>
    <ligand>
        <name>[4Fe-4S] cluster</name>
        <dbReference type="ChEBI" id="CHEBI:49883"/>
        <label>2</label>
    </ligand>
</feature>
<dbReference type="InterPro" id="IPR026902">
    <property type="entry name" value="RnfC_N"/>
</dbReference>
<dbReference type="InterPro" id="IPR011538">
    <property type="entry name" value="Nuo51_FMN-bd"/>
</dbReference>
<dbReference type="OrthoDB" id="9767754at2"/>
<dbReference type="STRING" id="1475481.GCA_000953855_00748"/>
<dbReference type="GO" id="GO:0009055">
    <property type="term" value="F:electron transfer activity"/>
    <property type="evidence" value="ECO:0007669"/>
    <property type="project" value="InterPro"/>
</dbReference>
<organism evidence="10">
    <name type="scientific">Mizugakiibacter sediminis</name>
    <dbReference type="NCBI Taxonomy" id="1475481"/>
    <lineage>
        <taxon>Bacteria</taxon>
        <taxon>Pseudomonadati</taxon>
        <taxon>Pseudomonadota</taxon>
        <taxon>Gammaproteobacteria</taxon>
        <taxon>Lysobacterales</taxon>
        <taxon>Rhodanobacteraceae</taxon>
        <taxon>Mizugakiibacter</taxon>
    </lineage>
</organism>
<dbReference type="Pfam" id="PF10531">
    <property type="entry name" value="SLBB"/>
    <property type="match status" value="1"/>
</dbReference>
<dbReference type="InterPro" id="IPR037225">
    <property type="entry name" value="Nuo51_FMN-bd_sf"/>
</dbReference>
<accession>A0A0K8QKR2</accession>
<dbReference type="RefSeq" id="WP_062535214.1">
    <property type="nucleotide sequence ID" value="NZ_DF970160.1"/>
</dbReference>
<dbReference type="SUPFAM" id="SSF46548">
    <property type="entry name" value="alpha-helical ferredoxin"/>
    <property type="match status" value="1"/>
</dbReference>
<dbReference type="GO" id="GO:0005886">
    <property type="term" value="C:plasma membrane"/>
    <property type="evidence" value="ECO:0007669"/>
    <property type="project" value="UniProtKB-SubCell"/>
</dbReference>
<dbReference type="SUPFAM" id="SSF142019">
    <property type="entry name" value="Nqo1 FMN-binding domain-like"/>
    <property type="match status" value="1"/>
</dbReference>
<keyword evidence="6 8" id="KW-0408">Iron</keyword>
<feature type="binding site" evidence="8">
    <location>
        <position position="370"/>
    </location>
    <ligand>
        <name>[4Fe-4S] cluster</name>
        <dbReference type="ChEBI" id="CHEBI:49883"/>
        <label>1</label>
    </ligand>
</feature>
<keyword evidence="8" id="KW-0997">Cell inner membrane</keyword>
<dbReference type="Gene3D" id="3.40.50.11540">
    <property type="entry name" value="NADH-ubiquinone oxidoreductase 51kDa subunit"/>
    <property type="match status" value="1"/>
</dbReference>
<evidence type="ECO:0000256" key="3">
    <source>
        <dbReference type="ARBA" id="ARBA00022723"/>
    </source>
</evidence>
<keyword evidence="8" id="KW-1278">Translocase</keyword>
<reference evidence="10" key="1">
    <citation type="submission" date="2015-08" db="EMBL/GenBank/DDBJ databases">
        <title>Complete DNA Sequence of Pseudomonas syringae pv. actinidiae, the Causal Agent of Kiwifruit Canker Disease.</title>
        <authorList>
            <person name="Rikkerink E.H.A."/>
            <person name="Fineran P.C."/>
        </authorList>
    </citation>
    <scope>NUCLEOTIDE SEQUENCE</scope>
    <source>
        <strain evidence="10">SkMP5</strain>
    </source>
</reference>
<dbReference type="Pfam" id="PF01512">
    <property type="entry name" value="Complex1_51K"/>
    <property type="match status" value="1"/>
</dbReference>
<dbReference type="EMBL" id="DF970160">
    <property type="protein sequence ID" value="GAP65448.1"/>
    <property type="molecule type" value="Genomic_DNA"/>
</dbReference>
<feature type="binding site" evidence="8">
    <location>
        <position position="377"/>
    </location>
    <ligand>
        <name>[4Fe-4S] cluster</name>
        <dbReference type="ChEBI" id="CHEBI:49883"/>
        <label>2</label>
    </ligand>
</feature>
<dbReference type="HAMAP" id="MF_00461">
    <property type="entry name" value="RsxC_RnfC"/>
    <property type="match status" value="1"/>
</dbReference>
<comment type="subunit">
    <text evidence="8">The complex is composed of six subunits: RnfA, RnfB, RnfC, RnfD, RnfE and RnfG.</text>
</comment>
<evidence type="ECO:0000256" key="4">
    <source>
        <dbReference type="ARBA" id="ARBA00022737"/>
    </source>
</evidence>
<evidence type="ECO:0000256" key="8">
    <source>
        <dbReference type="HAMAP-Rule" id="MF_00461"/>
    </source>
</evidence>
<dbReference type="NCBIfam" id="NF003454">
    <property type="entry name" value="PRK05035.1"/>
    <property type="match status" value="1"/>
</dbReference>
<protein>
    <recommendedName>
        <fullName evidence="8">Ion-translocating oxidoreductase complex subunit C</fullName>
        <ecNumber evidence="8">7.-.-.-</ecNumber>
    </recommendedName>
    <alternativeName>
        <fullName evidence="8">Rnf electron transport complex subunit C</fullName>
    </alternativeName>
</protein>
<dbReference type="GO" id="GO:0051539">
    <property type="term" value="F:4 iron, 4 sulfur cluster binding"/>
    <property type="evidence" value="ECO:0007669"/>
    <property type="project" value="UniProtKB-KW"/>
</dbReference>
<evidence type="ECO:0000259" key="9">
    <source>
        <dbReference type="PROSITE" id="PS51379"/>
    </source>
</evidence>
<comment type="similarity">
    <text evidence="8">Belongs to the 4Fe4S bacterial-type ferredoxin family. RnfC subfamily.</text>
</comment>
<dbReference type="Pfam" id="PF13375">
    <property type="entry name" value="RnfC_N"/>
    <property type="match status" value="1"/>
</dbReference>
<feature type="binding site" evidence="8">
    <location>
        <position position="367"/>
    </location>
    <ligand>
        <name>[4Fe-4S] cluster</name>
        <dbReference type="ChEBI" id="CHEBI:49883"/>
        <label>1</label>
    </ligand>
</feature>
<dbReference type="GO" id="GO:0046872">
    <property type="term" value="F:metal ion binding"/>
    <property type="evidence" value="ECO:0007669"/>
    <property type="project" value="UniProtKB-KW"/>
</dbReference>
<dbReference type="EC" id="7.-.-.-" evidence="8"/>
<keyword evidence="7 8" id="KW-0411">Iron-sulfur</keyword>
<dbReference type="InterPro" id="IPR017900">
    <property type="entry name" value="4Fe4S_Fe_S_CS"/>
</dbReference>